<dbReference type="InParanoid" id="A0A0C3FNC8"/>
<evidence type="ECO:0000313" key="1">
    <source>
        <dbReference type="EMBL" id="KIM81229.1"/>
    </source>
</evidence>
<dbReference type="HOGENOM" id="CLU_2251067_0_0_1"/>
<dbReference type="Proteomes" id="UP000054166">
    <property type="component" value="Unassembled WGS sequence"/>
</dbReference>
<name>A0A0C3FNC8_PILCF</name>
<dbReference type="AlphaFoldDB" id="A0A0C3FNC8"/>
<dbReference type="EMBL" id="KN833000">
    <property type="protein sequence ID" value="KIM81229.1"/>
    <property type="molecule type" value="Genomic_DNA"/>
</dbReference>
<gene>
    <name evidence="1" type="ORF">PILCRDRAFT_821684</name>
</gene>
<proteinExistence type="predicted"/>
<reference evidence="1 2" key="1">
    <citation type="submission" date="2014-04" db="EMBL/GenBank/DDBJ databases">
        <authorList>
            <consortium name="DOE Joint Genome Institute"/>
            <person name="Kuo A."/>
            <person name="Tarkka M."/>
            <person name="Buscot F."/>
            <person name="Kohler A."/>
            <person name="Nagy L.G."/>
            <person name="Floudas D."/>
            <person name="Copeland A."/>
            <person name="Barry K.W."/>
            <person name="Cichocki N."/>
            <person name="Veneault-Fourrey C."/>
            <person name="LaButti K."/>
            <person name="Lindquist E.A."/>
            <person name="Lipzen A."/>
            <person name="Lundell T."/>
            <person name="Morin E."/>
            <person name="Murat C."/>
            <person name="Sun H."/>
            <person name="Tunlid A."/>
            <person name="Henrissat B."/>
            <person name="Grigoriev I.V."/>
            <person name="Hibbett D.S."/>
            <person name="Martin F."/>
            <person name="Nordberg H.P."/>
            <person name="Cantor M.N."/>
            <person name="Hua S.X."/>
        </authorList>
    </citation>
    <scope>NUCLEOTIDE SEQUENCE [LARGE SCALE GENOMIC DNA]</scope>
    <source>
        <strain evidence="1 2">F 1598</strain>
    </source>
</reference>
<reference evidence="2" key="2">
    <citation type="submission" date="2015-01" db="EMBL/GenBank/DDBJ databases">
        <title>Evolutionary Origins and Diversification of the Mycorrhizal Mutualists.</title>
        <authorList>
            <consortium name="DOE Joint Genome Institute"/>
            <consortium name="Mycorrhizal Genomics Consortium"/>
            <person name="Kohler A."/>
            <person name="Kuo A."/>
            <person name="Nagy L.G."/>
            <person name="Floudas D."/>
            <person name="Copeland A."/>
            <person name="Barry K.W."/>
            <person name="Cichocki N."/>
            <person name="Veneault-Fourrey C."/>
            <person name="LaButti K."/>
            <person name="Lindquist E.A."/>
            <person name="Lipzen A."/>
            <person name="Lundell T."/>
            <person name="Morin E."/>
            <person name="Murat C."/>
            <person name="Riley R."/>
            <person name="Ohm R."/>
            <person name="Sun H."/>
            <person name="Tunlid A."/>
            <person name="Henrissat B."/>
            <person name="Grigoriev I.V."/>
            <person name="Hibbett D.S."/>
            <person name="Martin F."/>
        </authorList>
    </citation>
    <scope>NUCLEOTIDE SEQUENCE [LARGE SCALE GENOMIC DNA]</scope>
    <source>
        <strain evidence="2">F 1598</strain>
    </source>
</reference>
<protein>
    <submittedName>
        <fullName evidence="1">Uncharacterized protein</fullName>
    </submittedName>
</protein>
<evidence type="ECO:0000313" key="2">
    <source>
        <dbReference type="Proteomes" id="UP000054166"/>
    </source>
</evidence>
<sequence>MSMRRLDRQVDSPRPGMCRPVQIANNKKIFLSGADVGLTQDNLFIGLAAHRLNDLPVTGTDPASGTKMMMAPFASVYPACPYSLICGIADLHDVLCLGNPGCVS</sequence>
<keyword evidence="2" id="KW-1185">Reference proteome</keyword>
<accession>A0A0C3FNC8</accession>
<organism evidence="1 2">
    <name type="scientific">Piloderma croceum (strain F 1598)</name>
    <dbReference type="NCBI Taxonomy" id="765440"/>
    <lineage>
        <taxon>Eukaryota</taxon>
        <taxon>Fungi</taxon>
        <taxon>Dikarya</taxon>
        <taxon>Basidiomycota</taxon>
        <taxon>Agaricomycotina</taxon>
        <taxon>Agaricomycetes</taxon>
        <taxon>Agaricomycetidae</taxon>
        <taxon>Atheliales</taxon>
        <taxon>Atheliaceae</taxon>
        <taxon>Piloderma</taxon>
    </lineage>
</organism>